<evidence type="ECO:0000313" key="3">
    <source>
        <dbReference type="Proteomes" id="UP000187455"/>
    </source>
</evidence>
<accession>A0A1R0H620</accession>
<keyword evidence="3" id="KW-1185">Reference proteome</keyword>
<protein>
    <submittedName>
        <fullName evidence="2">Uncharacterized protein</fullName>
    </submittedName>
</protein>
<sequence>MLTTYRKDDQKKSDETNKTEPLPFEHIKAIRDSNFKEMDMVQQKDPSGGRVEKAAHLLEAVRNQPKIYKPTQHTQKEGAAKKKASAASIIQMKRVAKVRIHL</sequence>
<organism evidence="2 3">
    <name type="scientific">Smittium mucronatum</name>
    <dbReference type="NCBI Taxonomy" id="133383"/>
    <lineage>
        <taxon>Eukaryota</taxon>
        <taxon>Fungi</taxon>
        <taxon>Fungi incertae sedis</taxon>
        <taxon>Zoopagomycota</taxon>
        <taxon>Kickxellomycotina</taxon>
        <taxon>Harpellomycetes</taxon>
        <taxon>Harpellales</taxon>
        <taxon>Legeriomycetaceae</taxon>
        <taxon>Smittium</taxon>
    </lineage>
</organism>
<gene>
    <name evidence="2" type="ORF">AYI68_g1306</name>
</gene>
<evidence type="ECO:0000313" key="2">
    <source>
        <dbReference type="EMBL" id="OLY84531.1"/>
    </source>
</evidence>
<dbReference type="EMBL" id="LSSL01000466">
    <property type="protein sequence ID" value="OLY84531.1"/>
    <property type="molecule type" value="Genomic_DNA"/>
</dbReference>
<dbReference type="AlphaFoldDB" id="A0A1R0H620"/>
<proteinExistence type="predicted"/>
<comment type="caution">
    <text evidence="2">The sequence shown here is derived from an EMBL/GenBank/DDBJ whole genome shotgun (WGS) entry which is preliminary data.</text>
</comment>
<dbReference type="Proteomes" id="UP000187455">
    <property type="component" value="Unassembled WGS sequence"/>
</dbReference>
<feature type="region of interest" description="Disordered" evidence="1">
    <location>
        <begin position="1"/>
        <end position="24"/>
    </location>
</feature>
<reference evidence="2 3" key="1">
    <citation type="journal article" date="2016" name="Mol. Biol. Evol.">
        <title>Genome-Wide Survey of Gut Fungi (Harpellales) Reveals the First Horizontally Transferred Ubiquitin Gene from a Mosquito Host.</title>
        <authorList>
            <person name="Wang Y."/>
            <person name="White M.M."/>
            <person name="Kvist S."/>
            <person name="Moncalvo J.M."/>
        </authorList>
    </citation>
    <scope>NUCLEOTIDE SEQUENCE [LARGE SCALE GENOMIC DNA]</scope>
    <source>
        <strain evidence="2 3">ALG-7-W6</strain>
    </source>
</reference>
<name>A0A1R0H620_9FUNG</name>
<evidence type="ECO:0000256" key="1">
    <source>
        <dbReference type="SAM" id="MobiDB-lite"/>
    </source>
</evidence>